<dbReference type="InterPro" id="IPR044296">
    <property type="entry name" value="HIPP46"/>
</dbReference>
<dbReference type="OMA" id="MQIAVRS"/>
<dbReference type="Proteomes" id="UP000026915">
    <property type="component" value="Chromosome 7"/>
</dbReference>
<dbReference type="Gramene" id="EOY11908">
    <property type="protein sequence ID" value="EOY11908"/>
    <property type="gene ID" value="TCM_030563"/>
</dbReference>
<dbReference type="SMR" id="A0A061F4S5"/>
<organism evidence="2 3">
    <name type="scientific">Theobroma cacao</name>
    <name type="common">Cacao</name>
    <name type="synonym">Cocoa</name>
    <dbReference type="NCBI Taxonomy" id="3641"/>
    <lineage>
        <taxon>Eukaryota</taxon>
        <taxon>Viridiplantae</taxon>
        <taxon>Streptophyta</taxon>
        <taxon>Embryophyta</taxon>
        <taxon>Tracheophyta</taxon>
        <taxon>Spermatophyta</taxon>
        <taxon>Magnoliopsida</taxon>
        <taxon>eudicotyledons</taxon>
        <taxon>Gunneridae</taxon>
        <taxon>Pentapetalae</taxon>
        <taxon>rosids</taxon>
        <taxon>malvids</taxon>
        <taxon>Malvales</taxon>
        <taxon>Malvaceae</taxon>
        <taxon>Byttnerioideae</taxon>
        <taxon>Theobroma</taxon>
    </lineage>
</organism>
<gene>
    <name evidence="2" type="ORF">TCM_030563</name>
</gene>
<dbReference type="Gene3D" id="3.30.70.100">
    <property type="match status" value="1"/>
</dbReference>
<name>A0A061F4S5_THECC</name>
<dbReference type="PROSITE" id="PS50846">
    <property type="entry name" value="HMA_2"/>
    <property type="match status" value="1"/>
</dbReference>
<dbReference type="InParanoid" id="A0A061F4S5"/>
<dbReference type="OrthoDB" id="692882at2759"/>
<protein>
    <submittedName>
        <fullName evidence="2">Heavy metal transport/detoxification superfamily protein, putative</fullName>
    </submittedName>
</protein>
<dbReference type="PANTHER" id="PTHR46371">
    <property type="entry name" value="OS04G0464100 PROTEIN"/>
    <property type="match status" value="1"/>
</dbReference>
<dbReference type="EMBL" id="CM001885">
    <property type="protein sequence ID" value="EOY11908.1"/>
    <property type="molecule type" value="Genomic_DNA"/>
</dbReference>
<evidence type="ECO:0000259" key="1">
    <source>
        <dbReference type="PROSITE" id="PS50846"/>
    </source>
</evidence>
<evidence type="ECO:0000313" key="2">
    <source>
        <dbReference type="EMBL" id="EOY11908.1"/>
    </source>
</evidence>
<feature type="domain" description="HMA" evidence="1">
    <location>
        <begin position="2"/>
        <end position="71"/>
    </location>
</feature>
<sequence length="114" mass="13051">MTQKIVIKVNIHCEKCRTKALKIAATTHGVNEVAIKGKARDELTVIGNEVDSVKLACSLRKKLRNATIVSVEEKKEEKKDEKKYEYFPSYYAHYPQYLVSEVARDPYQPTCSIM</sequence>
<dbReference type="InterPro" id="IPR006121">
    <property type="entry name" value="HMA_dom"/>
</dbReference>
<evidence type="ECO:0000313" key="3">
    <source>
        <dbReference type="Proteomes" id="UP000026915"/>
    </source>
</evidence>
<dbReference type="Gramene" id="Tc07v2_t000550.1">
    <property type="protein sequence ID" value="Tc07v2_p000550.1"/>
    <property type="gene ID" value="Tc07v2_g000550"/>
</dbReference>
<dbReference type="AlphaFoldDB" id="A0A061F4S5"/>
<dbReference type="KEGG" id="tcc:18593213"/>
<dbReference type="STRING" id="3641.A0A061F4S5"/>
<dbReference type="HOGENOM" id="CLU_092610_2_1_1"/>
<keyword evidence="3" id="KW-1185">Reference proteome</keyword>
<proteinExistence type="predicted"/>
<dbReference type="GO" id="GO:0046872">
    <property type="term" value="F:metal ion binding"/>
    <property type="evidence" value="ECO:0007669"/>
    <property type="project" value="InterPro"/>
</dbReference>
<accession>A0A061F4S5</accession>
<reference evidence="2 3" key="1">
    <citation type="journal article" date="2013" name="Genome Biol.">
        <title>The genome sequence of the most widely cultivated cacao type and its use to identify candidate genes regulating pod color.</title>
        <authorList>
            <person name="Motamayor J.C."/>
            <person name="Mockaitis K."/>
            <person name="Schmutz J."/>
            <person name="Haiminen N."/>
            <person name="Iii D.L."/>
            <person name="Cornejo O."/>
            <person name="Findley S.D."/>
            <person name="Zheng P."/>
            <person name="Utro F."/>
            <person name="Royaert S."/>
            <person name="Saski C."/>
            <person name="Jenkins J."/>
            <person name="Podicheti R."/>
            <person name="Zhao M."/>
            <person name="Scheffler B.E."/>
            <person name="Stack J.C."/>
            <person name="Feltus F.A."/>
            <person name="Mustiga G.M."/>
            <person name="Amores F."/>
            <person name="Phillips W."/>
            <person name="Marelli J.P."/>
            <person name="May G.D."/>
            <person name="Shapiro H."/>
            <person name="Ma J."/>
            <person name="Bustamante C.D."/>
            <person name="Schnell R.J."/>
            <person name="Main D."/>
            <person name="Gilbert D."/>
            <person name="Parida L."/>
            <person name="Kuhn D.N."/>
        </authorList>
    </citation>
    <scope>NUCLEOTIDE SEQUENCE [LARGE SCALE GENOMIC DNA]</scope>
    <source>
        <strain evidence="3">cv. Matina 1-6</strain>
    </source>
</reference>